<reference evidence="1 2" key="2">
    <citation type="journal article" date="2010" name="Nucleic Acids Res.">
        <title>BeetleBase in 2010: revisions to provide comprehensive genomic information for Tribolium castaneum.</title>
        <authorList>
            <person name="Kim H.S."/>
            <person name="Murphy T."/>
            <person name="Xia J."/>
            <person name="Caragea D."/>
            <person name="Park Y."/>
            <person name="Beeman R.W."/>
            <person name="Lorenzen M.D."/>
            <person name="Butcher S."/>
            <person name="Manak J.R."/>
            <person name="Brown S.J."/>
        </authorList>
    </citation>
    <scope>NUCLEOTIDE SEQUENCE [LARGE SCALE GENOMIC DNA]</scope>
    <source>
        <strain evidence="1 2">Georgia GA2</strain>
    </source>
</reference>
<evidence type="ECO:0000313" key="1">
    <source>
        <dbReference type="EMBL" id="EFA00257.1"/>
    </source>
</evidence>
<reference evidence="1 2" key="1">
    <citation type="journal article" date="2008" name="Nature">
        <title>The genome of the model beetle and pest Tribolium castaneum.</title>
        <authorList>
            <consortium name="Tribolium Genome Sequencing Consortium"/>
            <person name="Richards S."/>
            <person name="Gibbs R.A."/>
            <person name="Weinstock G.M."/>
            <person name="Brown S.J."/>
            <person name="Denell R."/>
            <person name="Beeman R.W."/>
            <person name="Gibbs R."/>
            <person name="Beeman R.W."/>
            <person name="Brown S.J."/>
            <person name="Bucher G."/>
            <person name="Friedrich M."/>
            <person name="Grimmelikhuijzen C.J."/>
            <person name="Klingler M."/>
            <person name="Lorenzen M."/>
            <person name="Richards S."/>
            <person name="Roth S."/>
            <person name="Schroder R."/>
            <person name="Tautz D."/>
            <person name="Zdobnov E.M."/>
            <person name="Muzny D."/>
            <person name="Gibbs R.A."/>
            <person name="Weinstock G.M."/>
            <person name="Attaway T."/>
            <person name="Bell S."/>
            <person name="Buhay C.J."/>
            <person name="Chandrabose M.N."/>
            <person name="Chavez D."/>
            <person name="Clerk-Blankenburg K.P."/>
            <person name="Cree A."/>
            <person name="Dao M."/>
            <person name="Davis C."/>
            <person name="Chacko J."/>
            <person name="Dinh H."/>
            <person name="Dugan-Rocha S."/>
            <person name="Fowler G."/>
            <person name="Garner T.T."/>
            <person name="Garnes J."/>
            <person name="Gnirke A."/>
            <person name="Hawes A."/>
            <person name="Hernandez J."/>
            <person name="Hines S."/>
            <person name="Holder M."/>
            <person name="Hume J."/>
            <person name="Jhangiani S.N."/>
            <person name="Joshi V."/>
            <person name="Khan Z.M."/>
            <person name="Jackson L."/>
            <person name="Kovar C."/>
            <person name="Kowis A."/>
            <person name="Lee S."/>
            <person name="Lewis L.R."/>
            <person name="Margolis J."/>
            <person name="Morgan M."/>
            <person name="Nazareth L.V."/>
            <person name="Nguyen N."/>
            <person name="Okwuonu G."/>
            <person name="Parker D."/>
            <person name="Richards S."/>
            <person name="Ruiz S.J."/>
            <person name="Santibanez J."/>
            <person name="Savard J."/>
            <person name="Scherer S.E."/>
            <person name="Schneider B."/>
            <person name="Sodergren E."/>
            <person name="Tautz D."/>
            <person name="Vattahil S."/>
            <person name="Villasana D."/>
            <person name="White C.S."/>
            <person name="Wright R."/>
            <person name="Park Y."/>
            <person name="Beeman R.W."/>
            <person name="Lord J."/>
            <person name="Oppert B."/>
            <person name="Lorenzen M."/>
            <person name="Brown S."/>
            <person name="Wang L."/>
            <person name="Savard J."/>
            <person name="Tautz D."/>
            <person name="Richards S."/>
            <person name="Weinstock G."/>
            <person name="Gibbs R.A."/>
            <person name="Liu Y."/>
            <person name="Worley K."/>
            <person name="Weinstock G."/>
            <person name="Elsik C.G."/>
            <person name="Reese J.T."/>
            <person name="Elhaik E."/>
            <person name="Landan G."/>
            <person name="Graur D."/>
            <person name="Arensburger P."/>
            <person name="Atkinson P."/>
            <person name="Beeman R.W."/>
            <person name="Beidler J."/>
            <person name="Brown S.J."/>
            <person name="Demuth J.P."/>
            <person name="Drury D.W."/>
            <person name="Du Y.Z."/>
            <person name="Fujiwara H."/>
            <person name="Lorenzen M."/>
            <person name="Maselli V."/>
            <person name="Osanai M."/>
            <person name="Park Y."/>
            <person name="Robertson H.M."/>
            <person name="Tu Z."/>
            <person name="Wang J.J."/>
            <person name="Wang S."/>
            <person name="Richards S."/>
            <person name="Song H."/>
            <person name="Zhang L."/>
            <person name="Sodergren E."/>
            <person name="Werner D."/>
            <person name="Stanke M."/>
            <person name="Morgenstern B."/>
            <person name="Solovyev V."/>
            <person name="Kosarev P."/>
            <person name="Brown G."/>
            <person name="Chen H.C."/>
            <person name="Ermolaeva O."/>
            <person name="Hlavina W."/>
            <person name="Kapustin Y."/>
            <person name="Kiryutin B."/>
            <person name="Kitts P."/>
            <person name="Maglott D."/>
            <person name="Pruitt K."/>
            <person name="Sapojnikov V."/>
            <person name="Souvorov A."/>
            <person name="Mackey A.J."/>
            <person name="Waterhouse R.M."/>
            <person name="Wyder S."/>
            <person name="Zdobnov E.M."/>
            <person name="Zdobnov E.M."/>
            <person name="Wyder S."/>
            <person name="Kriventseva E.V."/>
            <person name="Kadowaki T."/>
            <person name="Bork P."/>
            <person name="Aranda M."/>
            <person name="Bao R."/>
            <person name="Beermann A."/>
            <person name="Berns N."/>
            <person name="Bolognesi R."/>
            <person name="Bonneton F."/>
            <person name="Bopp D."/>
            <person name="Brown S.J."/>
            <person name="Bucher G."/>
            <person name="Butts T."/>
            <person name="Chaumot A."/>
            <person name="Denell R.E."/>
            <person name="Ferrier D.E."/>
            <person name="Friedrich M."/>
            <person name="Gordon C.M."/>
            <person name="Jindra M."/>
            <person name="Klingler M."/>
            <person name="Lan Q."/>
            <person name="Lattorff H.M."/>
            <person name="Laudet V."/>
            <person name="von Levetsow C."/>
            <person name="Liu Z."/>
            <person name="Lutz R."/>
            <person name="Lynch J.A."/>
            <person name="da Fonseca R.N."/>
            <person name="Posnien N."/>
            <person name="Reuter R."/>
            <person name="Roth S."/>
            <person name="Savard J."/>
            <person name="Schinko J.B."/>
            <person name="Schmitt C."/>
            <person name="Schoppmeier M."/>
            <person name="Schroder R."/>
            <person name="Shippy T.D."/>
            <person name="Simonnet F."/>
            <person name="Marques-Souza H."/>
            <person name="Tautz D."/>
            <person name="Tomoyasu Y."/>
            <person name="Trauner J."/>
            <person name="Van der Zee M."/>
            <person name="Vervoort M."/>
            <person name="Wittkopp N."/>
            <person name="Wimmer E.A."/>
            <person name="Yang X."/>
            <person name="Jones A.K."/>
            <person name="Sattelle D.B."/>
            <person name="Ebert P.R."/>
            <person name="Nelson D."/>
            <person name="Scott J.G."/>
            <person name="Beeman R.W."/>
            <person name="Muthukrishnan S."/>
            <person name="Kramer K.J."/>
            <person name="Arakane Y."/>
            <person name="Beeman R.W."/>
            <person name="Zhu Q."/>
            <person name="Hogenkamp D."/>
            <person name="Dixit R."/>
            <person name="Oppert B."/>
            <person name="Jiang H."/>
            <person name="Zou Z."/>
            <person name="Marshall J."/>
            <person name="Elpidina E."/>
            <person name="Vinokurov K."/>
            <person name="Oppert C."/>
            <person name="Zou Z."/>
            <person name="Evans J."/>
            <person name="Lu Z."/>
            <person name="Zhao P."/>
            <person name="Sumathipala N."/>
            <person name="Altincicek B."/>
            <person name="Vilcinskas A."/>
            <person name="Williams M."/>
            <person name="Hultmark D."/>
            <person name="Hetru C."/>
            <person name="Jiang H."/>
            <person name="Grimmelikhuijzen C.J."/>
            <person name="Hauser F."/>
            <person name="Cazzamali G."/>
            <person name="Williamson M."/>
            <person name="Park Y."/>
            <person name="Li B."/>
            <person name="Tanaka Y."/>
            <person name="Predel R."/>
            <person name="Neupert S."/>
            <person name="Schachtner J."/>
            <person name="Verleyen P."/>
            <person name="Raible F."/>
            <person name="Bork P."/>
            <person name="Friedrich M."/>
            <person name="Walden K.K."/>
            <person name="Robertson H.M."/>
            <person name="Angeli S."/>
            <person name="Foret S."/>
            <person name="Bucher G."/>
            <person name="Schuetz S."/>
            <person name="Maleszka R."/>
            <person name="Wimmer E.A."/>
            <person name="Beeman R.W."/>
            <person name="Lorenzen M."/>
            <person name="Tomoyasu Y."/>
            <person name="Miller S.C."/>
            <person name="Grossmann D."/>
            <person name="Bucher G."/>
        </authorList>
    </citation>
    <scope>NUCLEOTIDE SEQUENCE [LARGE SCALE GENOMIC DNA]</scope>
    <source>
        <strain evidence="1 2">Georgia GA2</strain>
    </source>
</reference>
<protein>
    <submittedName>
        <fullName evidence="1">Uncharacterized protein</fullName>
    </submittedName>
</protein>
<dbReference type="AlphaFoldDB" id="D6WFE6"/>
<proteinExistence type="predicted"/>
<dbReference type="InParanoid" id="D6WFE6"/>
<dbReference type="Proteomes" id="UP000007266">
    <property type="component" value="Linkage group 3"/>
</dbReference>
<sequence>MPRAPIRSAPKWYYKCTDLYLFFRKRPSPLVKKQDHYGRYKQGFATLLTYPVQVFTFTTRRNTLQCTASQTQTDSCTQNKQKQCPALPLNRIIDIRNNYKLDD</sequence>
<dbReference type="HOGENOM" id="CLU_2267156_0_0_1"/>
<organism evidence="1 2">
    <name type="scientific">Tribolium castaneum</name>
    <name type="common">Red flour beetle</name>
    <dbReference type="NCBI Taxonomy" id="7070"/>
    <lineage>
        <taxon>Eukaryota</taxon>
        <taxon>Metazoa</taxon>
        <taxon>Ecdysozoa</taxon>
        <taxon>Arthropoda</taxon>
        <taxon>Hexapoda</taxon>
        <taxon>Insecta</taxon>
        <taxon>Pterygota</taxon>
        <taxon>Neoptera</taxon>
        <taxon>Endopterygota</taxon>
        <taxon>Coleoptera</taxon>
        <taxon>Polyphaga</taxon>
        <taxon>Cucujiformia</taxon>
        <taxon>Tenebrionidae</taxon>
        <taxon>Tenebrionidae incertae sedis</taxon>
        <taxon>Tribolium</taxon>
    </lineage>
</organism>
<name>D6WFE6_TRICA</name>
<evidence type="ECO:0000313" key="2">
    <source>
        <dbReference type="Proteomes" id="UP000007266"/>
    </source>
</evidence>
<gene>
    <name evidence="1" type="primary">GLEAN_03090</name>
    <name evidence="1" type="ORF">TcasGA2_TC003090</name>
</gene>
<accession>D6WFE6</accession>
<dbReference type="EMBL" id="KQ971319">
    <property type="protein sequence ID" value="EFA00257.1"/>
    <property type="molecule type" value="Genomic_DNA"/>
</dbReference>
<keyword evidence="2" id="KW-1185">Reference proteome</keyword>